<gene>
    <name evidence="7" type="primary">hisC_34</name>
    <name evidence="7" type="ORF">SDC9_68734</name>
</gene>
<dbReference type="Pfam" id="PF00155">
    <property type="entry name" value="Aminotran_1_2"/>
    <property type="match status" value="1"/>
</dbReference>
<keyword evidence="5" id="KW-0804">Transcription</keyword>
<dbReference type="Pfam" id="PF00392">
    <property type="entry name" value="GntR"/>
    <property type="match status" value="1"/>
</dbReference>
<feature type="domain" description="HTH gntR-type" evidence="6">
    <location>
        <begin position="22"/>
        <end position="90"/>
    </location>
</feature>
<proteinExistence type="inferred from homology"/>
<dbReference type="EC" id="2.6.1.9" evidence="7"/>
<dbReference type="AlphaFoldDB" id="A0A644Y6T3"/>
<dbReference type="InterPro" id="IPR036390">
    <property type="entry name" value="WH_DNA-bd_sf"/>
</dbReference>
<sequence>MPVNSFDNYPMSWRPVKAELASPLYKGLAAALERDILSGALRPGTKLPPQRELADFLDINLSTVTRAFKLCELAGLLRTVRGGGTYVAFAGEGVPSDGSEAGIDLAMINPFDCPDIIRETIRAVAAKGDFLMDYGYPLGSPRQREAGRMWMGTPDEVVIVSGGQNGMAIALSSLLRPGAKVAADEFTYPSFLDLAASLGLSVIPIPADEEGMLPDALREAGPFDAVYLMPGCANPTGLTMGVSRRLATAEAAGDALVVEDDIYSFLLPHALPSVGALARRYVAICSTSKSLAPGLRIGYMSFSPELRDPLVRGIYNINVKSSPFEAEVAAELILSGAADKISADKRKISAQRWAIADEYLPPVAGVPGLFRWQPTPFDCAAAEAEARRNGVRVLHAGRFAAVPGVSGDFLRVSLCAEPELSLRRGLTILRDVLARGRQGELIV</sequence>
<dbReference type="InterPro" id="IPR004839">
    <property type="entry name" value="Aminotransferase_I/II_large"/>
</dbReference>
<keyword evidence="3" id="KW-0805">Transcription regulation</keyword>
<evidence type="ECO:0000256" key="2">
    <source>
        <dbReference type="ARBA" id="ARBA00022898"/>
    </source>
</evidence>
<evidence type="ECO:0000256" key="3">
    <source>
        <dbReference type="ARBA" id="ARBA00023015"/>
    </source>
</evidence>
<accession>A0A644Y6T3</accession>
<dbReference type="Gene3D" id="3.40.640.10">
    <property type="entry name" value="Type I PLP-dependent aspartate aminotransferase-like (Major domain)"/>
    <property type="match status" value="1"/>
</dbReference>
<keyword evidence="2" id="KW-0663">Pyridoxal phosphate</keyword>
<dbReference type="SUPFAM" id="SSF53383">
    <property type="entry name" value="PLP-dependent transferases"/>
    <property type="match status" value="1"/>
</dbReference>
<dbReference type="PANTHER" id="PTHR46577">
    <property type="entry name" value="HTH-TYPE TRANSCRIPTIONAL REGULATORY PROTEIN GABR"/>
    <property type="match status" value="1"/>
</dbReference>
<name>A0A644Y6T3_9ZZZZ</name>
<dbReference type="EMBL" id="VSSQ01003774">
    <property type="protein sequence ID" value="MPM22283.1"/>
    <property type="molecule type" value="Genomic_DNA"/>
</dbReference>
<dbReference type="CDD" id="cd00609">
    <property type="entry name" value="AAT_like"/>
    <property type="match status" value="1"/>
</dbReference>
<evidence type="ECO:0000313" key="7">
    <source>
        <dbReference type="EMBL" id="MPM22283.1"/>
    </source>
</evidence>
<dbReference type="GO" id="GO:0003677">
    <property type="term" value="F:DNA binding"/>
    <property type="evidence" value="ECO:0007669"/>
    <property type="project" value="UniProtKB-KW"/>
</dbReference>
<keyword evidence="7" id="KW-0808">Transferase</keyword>
<organism evidence="7">
    <name type="scientific">bioreactor metagenome</name>
    <dbReference type="NCBI Taxonomy" id="1076179"/>
    <lineage>
        <taxon>unclassified sequences</taxon>
        <taxon>metagenomes</taxon>
        <taxon>ecological metagenomes</taxon>
    </lineage>
</organism>
<dbReference type="GO" id="GO:0003700">
    <property type="term" value="F:DNA-binding transcription factor activity"/>
    <property type="evidence" value="ECO:0007669"/>
    <property type="project" value="InterPro"/>
</dbReference>
<dbReference type="InterPro" id="IPR036388">
    <property type="entry name" value="WH-like_DNA-bd_sf"/>
</dbReference>
<dbReference type="InterPro" id="IPR000524">
    <property type="entry name" value="Tscrpt_reg_HTH_GntR"/>
</dbReference>
<comment type="similarity">
    <text evidence="1">In the C-terminal section; belongs to the class-I pyridoxal-phosphate-dependent aminotransferase family.</text>
</comment>
<dbReference type="SMART" id="SM00345">
    <property type="entry name" value="HTH_GNTR"/>
    <property type="match status" value="1"/>
</dbReference>
<dbReference type="InterPro" id="IPR051446">
    <property type="entry name" value="HTH_trans_reg/aminotransferase"/>
</dbReference>
<dbReference type="InterPro" id="IPR015424">
    <property type="entry name" value="PyrdxlP-dep_Trfase"/>
</dbReference>
<dbReference type="CDD" id="cd07377">
    <property type="entry name" value="WHTH_GntR"/>
    <property type="match status" value="1"/>
</dbReference>
<evidence type="ECO:0000256" key="5">
    <source>
        <dbReference type="ARBA" id="ARBA00023163"/>
    </source>
</evidence>
<protein>
    <submittedName>
        <fullName evidence="7">Histidinol-phosphate aminotransferase</fullName>
        <ecNumber evidence="7">2.6.1.9</ecNumber>
    </submittedName>
</protein>
<dbReference type="GO" id="GO:0030170">
    <property type="term" value="F:pyridoxal phosphate binding"/>
    <property type="evidence" value="ECO:0007669"/>
    <property type="project" value="InterPro"/>
</dbReference>
<keyword evidence="4" id="KW-0238">DNA-binding</keyword>
<keyword evidence="7" id="KW-0032">Aminotransferase</keyword>
<dbReference type="PROSITE" id="PS50949">
    <property type="entry name" value="HTH_GNTR"/>
    <property type="match status" value="1"/>
</dbReference>
<dbReference type="GO" id="GO:0004400">
    <property type="term" value="F:histidinol-phosphate transaminase activity"/>
    <property type="evidence" value="ECO:0007669"/>
    <property type="project" value="UniProtKB-EC"/>
</dbReference>
<comment type="caution">
    <text evidence="7">The sequence shown here is derived from an EMBL/GenBank/DDBJ whole genome shotgun (WGS) entry which is preliminary data.</text>
</comment>
<evidence type="ECO:0000256" key="4">
    <source>
        <dbReference type="ARBA" id="ARBA00023125"/>
    </source>
</evidence>
<dbReference type="Gene3D" id="1.10.10.10">
    <property type="entry name" value="Winged helix-like DNA-binding domain superfamily/Winged helix DNA-binding domain"/>
    <property type="match status" value="1"/>
</dbReference>
<dbReference type="InterPro" id="IPR015421">
    <property type="entry name" value="PyrdxlP-dep_Trfase_major"/>
</dbReference>
<evidence type="ECO:0000259" key="6">
    <source>
        <dbReference type="PROSITE" id="PS50949"/>
    </source>
</evidence>
<dbReference type="PANTHER" id="PTHR46577:SF1">
    <property type="entry name" value="HTH-TYPE TRANSCRIPTIONAL REGULATORY PROTEIN GABR"/>
    <property type="match status" value="1"/>
</dbReference>
<evidence type="ECO:0000256" key="1">
    <source>
        <dbReference type="ARBA" id="ARBA00005384"/>
    </source>
</evidence>
<dbReference type="SUPFAM" id="SSF46785">
    <property type="entry name" value="Winged helix' DNA-binding domain"/>
    <property type="match status" value="1"/>
</dbReference>
<reference evidence="7" key="1">
    <citation type="submission" date="2019-08" db="EMBL/GenBank/DDBJ databases">
        <authorList>
            <person name="Kucharzyk K."/>
            <person name="Murdoch R.W."/>
            <person name="Higgins S."/>
            <person name="Loffler F."/>
        </authorList>
    </citation>
    <scope>NUCLEOTIDE SEQUENCE</scope>
</reference>